<reference evidence="2" key="1">
    <citation type="submission" date="2021-01" db="EMBL/GenBank/DDBJ databases">
        <authorList>
            <person name="Zahm M."/>
            <person name="Roques C."/>
            <person name="Cabau C."/>
            <person name="Klopp C."/>
            <person name="Donnadieu C."/>
            <person name="Jouanno E."/>
            <person name="Lampietro C."/>
            <person name="Louis A."/>
            <person name="Herpin A."/>
            <person name="Echchiki A."/>
            <person name="Berthelot C."/>
            <person name="Parey E."/>
            <person name="Roest-Crollius H."/>
            <person name="Braasch I."/>
            <person name="Postlethwait J."/>
            <person name="Bobe J."/>
            <person name="Montfort J."/>
            <person name="Bouchez O."/>
            <person name="Begum T."/>
            <person name="Mejri S."/>
            <person name="Adams A."/>
            <person name="Chen W.-J."/>
            <person name="Guiguen Y."/>
        </authorList>
    </citation>
    <scope>NUCLEOTIDE SEQUENCE</scope>
    <source>
        <strain evidence="2">YG-15Mar2019-1</strain>
        <tissue evidence="2">Brain</tissue>
    </source>
</reference>
<keyword evidence="3" id="KW-1185">Reference proteome</keyword>
<keyword evidence="1" id="KW-1133">Transmembrane helix</keyword>
<organism evidence="2 3">
    <name type="scientific">Megalops atlanticus</name>
    <name type="common">Tarpon</name>
    <name type="synonym">Clupea gigantea</name>
    <dbReference type="NCBI Taxonomy" id="7932"/>
    <lineage>
        <taxon>Eukaryota</taxon>
        <taxon>Metazoa</taxon>
        <taxon>Chordata</taxon>
        <taxon>Craniata</taxon>
        <taxon>Vertebrata</taxon>
        <taxon>Euteleostomi</taxon>
        <taxon>Actinopterygii</taxon>
        <taxon>Neopterygii</taxon>
        <taxon>Teleostei</taxon>
        <taxon>Elopiformes</taxon>
        <taxon>Megalopidae</taxon>
        <taxon>Megalops</taxon>
    </lineage>
</organism>
<evidence type="ECO:0000313" key="2">
    <source>
        <dbReference type="EMBL" id="KAG7471817.1"/>
    </source>
</evidence>
<dbReference type="AlphaFoldDB" id="A0A9D3PZ85"/>
<evidence type="ECO:0000256" key="1">
    <source>
        <dbReference type="SAM" id="Phobius"/>
    </source>
</evidence>
<proteinExistence type="predicted"/>
<keyword evidence="1" id="KW-0472">Membrane</keyword>
<dbReference type="Proteomes" id="UP001046870">
    <property type="component" value="Chromosome 8"/>
</dbReference>
<feature type="transmembrane region" description="Helical" evidence="1">
    <location>
        <begin position="79"/>
        <end position="103"/>
    </location>
</feature>
<dbReference type="EMBL" id="JAFDVH010000008">
    <property type="protein sequence ID" value="KAG7471817.1"/>
    <property type="molecule type" value="Genomic_DNA"/>
</dbReference>
<sequence>MCTVCDRDCVRCIVSSEDSGNISHTCNETCGPFKLTRFTDAQQLPCQDERVFFEVKLDTETGDILVTYSDHSGLSFQTIVFAGCMATAIVSSGSIFLIIYWVILQVQNQREYRHFLEKQKNIQWNETLNPAATTISNLMYASHQSS</sequence>
<name>A0A9D3PZ85_MEGAT</name>
<comment type="caution">
    <text evidence="2">The sequence shown here is derived from an EMBL/GenBank/DDBJ whole genome shotgun (WGS) entry which is preliminary data.</text>
</comment>
<dbReference type="Gene3D" id="1.20.5.100">
    <property type="entry name" value="Cytochrome c1, transmembrane anchor, C-terminal"/>
    <property type="match status" value="1"/>
</dbReference>
<keyword evidence="1" id="KW-0812">Transmembrane</keyword>
<protein>
    <submittedName>
        <fullName evidence="2">Uncharacterized protein</fullName>
    </submittedName>
</protein>
<gene>
    <name evidence="2" type="ORF">MATL_G00102020</name>
</gene>
<evidence type="ECO:0000313" key="3">
    <source>
        <dbReference type="Proteomes" id="UP001046870"/>
    </source>
</evidence>
<accession>A0A9D3PZ85</accession>